<reference evidence="4 5" key="1">
    <citation type="journal article" date="2008" name="Genome Biol.">
        <title>The complete genome, comparative and functional analysis of Stenotrophomonas maltophilia reveals an organism heavily shielded by drug resistance determinants.</title>
        <authorList>
            <person name="Crossman L.C."/>
            <person name="Gould V.C."/>
            <person name="Dow J.M."/>
            <person name="Vernikos G.S."/>
            <person name="Okazaki A."/>
            <person name="Sebaihia M."/>
            <person name="Saunders D."/>
            <person name="Arrowsmith C."/>
            <person name="Carver T."/>
            <person name="Peters N."/>
            <person name="Adlem E."/>
            <person name="Kerhornou A."/>
            <person name="Lord A."/>
            <person name="Murphy L."/>
            <person name="Seeger K."/>
            <person name="Squares R."/>
            <person name="Rutter S."/>
            <person name="Quail M.A."/>
            <person name="Rajandream M.A."/>
            <person name="Harris D."/>
            <person name="Churcher C."/>
            <person name="Bentley S.D."/>
            <person name="Parkhill J."/>
            <person name="Thomson N.R."/>
            <person name="Avison M.B."/>
        </authorList>
    </citation>
    <scope>NUCLEOTIDE SEQUENCE [LARGE SCALE GENOMIC DNA]</scope>
    <source>
        <strain evidence="4 5">K279a</strain>
    </source>
</reference>
<proteinExistence type="predicted"/>
<dbReference type="EMBL" id="AM743169">
    <property type="protein sequence ID" value="CAQ45882.1"/>
    <property type="molecule type" value="Genomic_DNA"/>
</dbReference>
<dbReference type="KEGG" id="sml:Smlt2393"/>
<dbReference type="InterPro" id="IPR003512">
    <property type="entry name" value="Phage_M13_G5P_DNA-bd"/>
</dbReference>
<keyword evidence="2" id="KW-0238">DNA-binding</keyword>
<sequence>MNVRIEIVSTSVNTIEGVSKASGKPYKMHKQEAYLHNGHHYPDRFDVAPIEVEGKPVPYEPGFYTLAPGSIGVNREYGNLEINRYEMKLLRIEDAQVKPVAAAKAAG</sequence>
<dbReference type="GO" id="GO:0006260">
    <property type="term" value="P:DNA replication"/>
    <property type="evidence" value="ECO:0007669"/>
    <property type="project" value="UniProtKB-KW"/>
</dbReference>
<dbReference type="GO" id="GO:0003697">
    <property type="term" value="F:single-stranded DNA binding"/>
    <property type="evidence" value="ECO:0007669"/>
    <property type="project" value="InterPro"/>
</dbReference>
<evidence type="ECO:0000313" key="4">
    <source>
        <dbReference type="EMBL" id="CAQ45882.1"/>
    </source>
</evidence>
<keyword evidence="5" id="KW-1185">Reference proteome</keyword>
<dbReference type="RefSeq" id="WP_012480174.1">
    <property type="nucleotide sequence ID" value="NC_010943.1"/>
</dbReference>
<evidence type="ECO:0000256" key="1">
    <source>
        <dbReference type="ARBA" id="ARBA00022705"/>
    </source>
</evidence>
<protein>
    <recommendedName>
        <fullName evidence="3">Single-stranded DNA-binding protein</fullName>
    </recommendedName>
</protein>
<dbReference type="InterPro" id="IPR012340">
    <property type="entry name" value="NA-bd_OB-fold"/>
</dbReference>
<dbReference type="Gene3D" id="2.40.50.140">
    <property type="entry name" value="Nucleic acid-binding proteins"/>
    <property type="match status" value="1"/>
</dbReference>
<dbReference type="Proteomes" id="UP000008840">
    <property type="component" value="Chromosome"/>
</dbReference>
<organism evidence="4 5">
    <name type="scientific">Stenotrophomonas maltophilia (strain K279a)</name>
    <dbReference type="NCBI Taxonomy" id="522373"/>
    <lineage>
        <taxon>Bacteria</taxon>
        <taxon>Pseudomonadati</taxon>
        <taxon>Pseudomonadota</taxon>
        <taxon>Gammaproteobacteria</taxon>
        <taxon>Lysobacterales</taxon>
        <taxon>Lysobacteraceae</taxon>
        <taxon>Stenotrophomonas</taxon>
        <taxon>Stenotrophomonas maltophilia group</taxon>
    </lineage>
</organism>
<evidence type="ECO:0000313" key="5">
    <source>
        <dbReference type="Proteomes" id="UP000008840"/>
    </source>
</evidence>
<evidence type="ECO:0000256" key="2">
    <source>
        <dbReference type="ARBA" id="ARBA00023125"/>
    </source>
</evidence>
<dbReference type="EnsemblBacteria" id="CAQ45882">
    <property type="protein sequence ID" value="CAQ45882"/>
    <property type="gene ID" value="Smlt2393"/>
</dbReference>
<keyword evidence="1" id="KW-0235">DNA replication</keyword>
<dbReference type="HOGENOM" id="CLU_166218_1_0_6"/>
<dbReference type="Pfam" id="PF02303">
    <property type="entry name" value="Phage_DNA_bind"/>
    <property type="match status" value="1"/>
</dbReference>
<dbReference type="AlphaFoldDB" id="B2FRI0"/>
<gene>
    <name evidence="4" type="ordered locus">Smlt2393</name>
</gene>
<evidence type="ECO:0000256" key="3">
    <source>
        <dbReference type="ARBA" id="ARBA00030596"/>
    </source>
</evidence>
<accession>B2FRI0</accession>
<name>B2FRI0_STRMK</name>
<dbReference type="PATRIC" id="fig|522373.3.peg.2281"/>
<dbReference type="SUPFAM" id="SSF50249">
    <property type="entry name" value="Nucleic acid-binding proteins"/>
    <property type="match status" value="1"/>
</dbReference>